<feature type="domain" description="RAVE complex protein Rav1 C-terminal" evidence="3">
    <location>
        <begin position="993"/>
        <end position="1388"/>
    </location>
</feature>
<dbReference type="InterPro" id="IPR022033">
    <property type="entry name" value="Rav1p_C"/>
</dbReference>
<accession>E4WSC5</accession>
<feature type="compositionally biased region" description="Acidic residues" evidence="2">
    <location>
        <begin position="1510"/>
        <end position="1530"/>
    </location>
</feature>
<evidence type="ECO:0000259" key="3">
    <source>
        <dbReference type="Pfam" id="PF12234"/>
    </source>
</evidence>
<dbReference type="PANTHER" id="PTHR13950:SF9">
    <property type="entry name" value="RABCONNECTIN-3A"/>
    <property type="match status" value="1"/>
</dbReference>
<feature type="compositionally biased region" description="Polar residues" evidence="2">
    <location>
        <begin position="1533"/>
        <end position="1548"/>
    </location>
</feature>
<dbReference type="InterPro" id="IPR052208">
    <property type="entry name" value="DmX-like/RAVE_component"/>
</dbReference>
<dbReference type="SMART" id="SM00320">
    <property type="entry name" value="WD40"/>
    <property type="match status" value="8"/>
</dbReference>
<dbReference type="FunCoup" id="E4WSC5">
    <property type="interactions" value="224"/>
</dbReference>
<feature type="compositionally biased region" description="Polar residues" evidence="2">
    <location>
        <begin position="2331"/>
        <end position="2344"/>
    </location>
</feature>
<dbReference type="GO" id="GO:0043291">
    <property type="term" value="C:RAVE complex"/>
    <property type="evidence" value="ECO:0007669"/>
    <property type="project" value="TreeGrafter"/>
</dbReference>
<evidence type="ECO:0000256" key="2">
    <source>
        <dbReference type="SAM" id="MobiDB-lite"/>
    </source>
</evidence>
<dbReference type="SUPFAM" id="SSF50978">
    <property type="entry name" value="WD40 repeat-like"/>
    <property type="match status" value="2"/>
</dbReference>
<protein>
    <recommendedName>
        <fullName evidence="3">RAVE complex protein Rav1 C-terminal domain-containing protein</fullName>
    </recommendedName>
</protein>
<keyword evidence="1" id="KW-0853">WD repeat</keyword>
<dbReference type="Proteomes" id="UP000001307">
    <property type="component" value="Unassembled WGS sequence"/>
</dbReference>
<evidence type="ECO:0000313" key="5">
    <source>
        <dbReference type="Proteomes" id="UP000001307"/>
    </source>
</evidence>
<organism evidence="4">
    <name type="scientific">Oikopleura dioica</name>
    <name type="common">Tunicate</name>
    <dbReference type="NCBI Taxonomy" id="34765"/>
    <lineage>
        <taxon>Eukaryota</taxon>
        <taxon>Metazoa</taxon>
        <taxon>Chordata</taxon>
        <taxon>Tunicata</taxon>
        <taxon>Appendicularia</taxon>
        <taxon>Copelata</taxon>
        <taxon>Oikopleuridae</taxon>
        <taxon>Oikopleura</taxon>
    </lineage>
</organism>
<evidence type="ECO:0000256" key="1">
    <source>
        <dbReference type="PROSITE-ProRule" id="PRU00221"/>
    </source>
</evidence>
<feature type="repeat" description="WD" evidence="1">
    <location>
        <begin position="2102"/>
        <end position="2133"/>
    </location>
</feature>
<gene>
    <name evidence="4" type="ORF">GSOID_T00000661001</name>
</gene>
<dbReference type="Gene3D" id="2.130.10.10">
    <property type="entry name" value="YVTN repeat-like/Quinoprotein amine dehydrogenase"/>
    <property type="match status" value="3"/>
</dbReference>
<dbReference type="GO" id="GO:0007035">
    <property type="term" value="P:vacuolar acidification"/>
    <property type="evidence" value="ECO:0007669"/>
    <property type="project" value="TreeGrafter"/>
</dbReference>
<proteinExistence type="predicted"/>
<dbReference type="PROSITE" id="PS50082">
    <property type="entry name" value="WD_REPEATS_2"/>
    <property type="match status" value="1"/>
</dbReference>
<dbReference type="InterPro" id="IPR036322">
    <property type="entry name" value="WD40_repeat_dom_sf"/>
</dbReference>
<name>E4WSC5_OIKDI</name>
<dbReference type="Pfam" id="PF00400">
    <property type="entry name" value="WD40"/>
    <property type="match status" value="2"/>
</dbReference>
<sequence>MLKIGRRTLFSLLERSKSYAEICISISNGNFTGVSPVDSVARRKEIAATSKTQADILSKMVHLRQEESLAKLTSFMPVALQISQDLGLVLVPIGTDSVLMDPKKTINLLLSKKRPENINRFCIKTESGVLNIAKRDFVLNTVLAAEWLHFCIRIHPIVAQVLQVLLTWLPKSESEMDEEIFVHFAVFFLVHEGYLPSLESVITAKGGLPFPSDVEHLVASDLDLGKIVGKFFKFMKTANIEEDLYNTFDGRVSKKADVEDFIGCPGLSILHPYYEHILLLPNDVDMKLLEKVCGSVQSCGFATTQGSLLFISHKEVLITAGDDGNQLCFLKSEEEVNCIAAAQNEGIVVVGFNWGIQVCRLLSGQASCRSISRILEHEISPKESSLGTTEKNFKLPFPVRRLAISANGRTIATVSNERNDLQVFRLSYNQEGAIQIEECFHEHYNDNITEFGFSNEKLYVVQSKFVYIFNNEFNQTKVGHPGKILHIDWRLSDDDDSVFLTHSNCILRLWSGQDTRIQLLASKSSPDMMFSFLNNSYYSPDETDYLVGISKGNFHLWSVSNLKKNNRIKPVVISTLRMIPNIYPNTSLSIKMHIQVRPYLARMSELPLKRAGSMFSLSPSITNSISMASVGASQKIFVDVVDSDGNLVTLTLSSSTNSFGDTTSIKSLCQASGHPADITTIDAHPDLPVIATGDEHGNVFIVKRLINKAHHKSVFKFDSEVVLKWIQSPQEMTSQILVALEKKSRELIIHSIIIDNGVMKRKQSWNLSISNFQRVYCSNSKLIISCRDKNLLIDPLDETFEQLEINSDIVGISGQQQDFFISRQRNSLSFYHVTNIKTTICPSLTFSDENILLAGPGLVLTWTDSRMKIECSLHSTTHTGFEMWELLDTFTIDKGPDSFSENPKAFIFEHPNLTSTVFFILGRTILTVNVLQQPPTHYISVSPKGKIYLLSRFHTPGTLKKPTFVERLDLKHFIAVCGKSLLLLQSEPSWSRPSYSPIALQKIINLGRVNMARGILTSFVDFFRSSVRSSNQKEKMIAEIFTDSNVSEIRPSMPPLLTLLDQSFGSNSSAHDSTRRRKSVMDPDTNDFERRLSADLEKDLVLDFSSSESECSDEELDASEVTVSDILMRYRLAGITRSEQVTLEAIWECLNTVIPAGIDRAGTTFMLQWHHHRCMTKYLRSAPVKGDLPSSAIIWAFHSESQAEILSIIMESPDFSWHLMKLTGVAFWCKSIASLRLSIEKLSRLIFQKEKDPMQVIVWYSILGKEKILSGLFKSVNNLKMSQFFGNDFSVTRWKQAALKNAFALLGKRRYLEAIGFFLIGGALTDALDVAQNRLHDNCLTLLIARLHSGQDLYLEKLKELSKEDSFTTSMFYWLEGNQIESVAIFLESEVCRKFDPAKTFNFYKFLSKHPLYTKALSIHGKNISSASQERVLCSRAVFEHLVSGCSLPAMITLESLPKINKKITKTEVSLITSNDEPNLTLENSSAMNWGDTELIKEKTLDLNWGEPEPVQEEGLDLEWSDEENSESENESPPQNHVSDSVNASQVASEDGPDILSDEISKSALTAFFLQEFSLTTAKEESSVDLDSIIQNYIASEADLRSIWPGYCPSLSTLIRKNRAFDSAKFQTSLKIHLESFQVCFPLLSFVRGSENFYVSSDLQHIRHYFDTIVASISRYSKLPTVSEKITSRSALRQDYLKLKDLFDRLIPRSLSDDSTTDNQEKIADESASVAAFWPLNKGGFETTKLILEFTSITVLTLLVLALLDDSQSTELRIINRLFVSEFHSKRFLMKAFGRLSSSHEFSPPQEHDHLLNLLLQDIKDRHEFFENLFDEDYLDDDGFHECDSELNSRMAFFPRLGRAVALVIVQQRLAELNRMLESNMMKRVEDLIKKWSFDEFDVLSDVELPLEAIPNFTPDMTVEQLNPFTSGSSPVARELCVQWTLLSKVHLLKPFFYQFVYDKIAVQSQEDYEEVSQSQLDIKKNTKVSYTDPEVVYAVCSSSLLPKSTTLSMLYPLQEESDDMALSALKTESQQVAISTTTEIIEFYPVIGNSKLEIRSRLPCKDIRRLVASSTDPMVYVAGSASGDVYFIQFAANSLTRILSAKESKSRIKCLTFSASGSRLAVLAEDGSVRIWIVDQILFSQQHVPPVQRFNIGRDVLSVCFLEGSSILISAGVHRYFSNSALCVWDLLTRQYLEPIYCLELREISESASAVTYSQRYQLICVGGKEGGLVFVDKDYLVVSSINFSGTVKCLNISGNGEILAVGTTDGSIRICSLAQQSLVSVLLLEHPRSSVFKNPTAGVMGLAFCGEHLLSCGADGKLKKRNSQALLDSSSAIPSKSESLSPLTGDEDCPKLTVQ</sequence>
<reference evidence="4" key="1">
    <citation type="journal article" date="2010" name="Science">
        <title>Plasticity of animal genome architecture unmasked by rapid evolution of a pelagic tunicate.</title>
        <authorList>
            <person name="Denoeud F."/>
            <person name="Henriet S."/>
            <person name="Mungpakdee S."/>
            <person name="Aury J.M."/>
            <person name="Da Silva C."/>
            <person name="Brinkmann H."/>
            <person name="Mikhaleva J."/>
            <person name="Olsen L.C."/>
            <person name="Jubin C."/>
            <person name="Canestro C."/>
            <person name="Bouquet J.M."/>
            <person name="Danks G."/>
            <person name="Poulain J."/>
            <person name="Campsteijn C."/>
            <person name="Adamski M."/>
            <person name="Cross I."/>
            <person name="Yadetie F."/>
            <person name="Muffato M."/>
            <person name="Louis A."/>
            <person name="Butcher S."/>
            <person name="Tsagkogeorga G."/>
            <person name="Konrad A."/>
            <person name="Singh S."/>
            <person name="Jensen M.F."/>
            <person name="Cong E.H."/>
            <person name="Eikeseth-Otteraa H."/>
            <person name="Noel B."/>
            <person name="Anthouard V."/>
            <person name="Porcel B.M."/>
            <person name="Kachouri-Lafond R."/>
            <person name="Nishino A."/>
            <person name="Ugolini M."/>
            <person name="Chourrout P."/>
            <person name="Nishida H."/>
            <person name="Aasland R."/>
            <person name="Huzurbazar S."/>
            <person name="Westhof E."/>
            <person name="Delsuc F."/>
            <person name="Lehrach H."/>
            <person name="Reinhardt R."/>
            <person name="Weissenbach J."/>
            <person name="Roy S.W."/>
            <person name="Artiguenave F."/>
            <person name="Postlethwait J.H."/>
            <person name="Manak J.R."/>
            <person name="Thompson E.M."/>
            <person name="Jaillon O."/>
            <person name="Du Pasquier L."/>
            <person name="Boudinot P."/>
            <person name="Liberles D.A."/>
            <person name="Volff J.N."/>
            <person name="Philippe H."/>
            <person name="Lenhard B."/>
            <person name="Roest Crollius H."/>
            <person name="Wincker P."/>
            <person name="Chourrout D."/>
        </authorList>
    </citation>
    <scope>NUCLEOTIDE SEQUENCE [LARGE SCALE GENOMIC DNA]</scope>
</reference>
<dbReference type="PANTHER" id="PTHR13950">
    <property type="entry name" value="RABCONNECTIN-RELATED"/>
    <property type="match status" value="1"/>
</dbReference>
<feature type="region of interest" description="Disordered" evidence="2">
    <location>
        <begin position="1501"/>
        <end position="1553"/>
    </location>
</feature>
<dbReference type="Pfam" id="PF12234">
    <property type="entry name" value="Rav1p_C"/>
    <property type="match status" value="1"/>
</dbReference>
<dbReference type="EMBL" id="FN653015">
    <property type="protein sequence ID" value="CBY20658.1"/>
    <property type="molecule type" value="Genomic_DNA"/>
</dbReference>
<feature type="region of interest" description="Disordered" evidence="2">
    <location>
        <begin position="2331"/>
        <end position="2357"/>
    </location>
</feature>
<dbReference type="InterPro" id="IPR001680">
    <property type="entry name" value="WD40_rpt"/>
</dbReference>
<dbReference type="InterPro" id="IPR015943">
    <property type="entry name" value="WD40/YVTN_repeat-like_dom_sf"/>
</dbReference>
<evidence type="ECO:0000313" key="4">
    <source>
        <dbReference type="EMBL" id="CBY20658.1"/>
    </source>
</evidence>
<dbReference type="OrthoDB" id="342131at2759"/>
<dbReference type="InParanoid" id="E4WSC5"/>
<keyword evidence="5" id="KW-1185">Reference proteome</keyword>